<evidence type="ECO:0000256" key="1">
    <source>
        <dbReference type="SAM" id="Phobius"/>
    </source>
</evidence>
<dbReference type="AlphaFoldDB" id="A0A3G9G136"/>
<sequence length="94" mass="10466">MNDPLRLMFAPTNVPARDLAFELRVLEAVERRRFRRQMALYVLVALVILMGSVFLTPLLGPVLTLPALPVFLSVIGVLPGLFLAGRQILAIQRV</sequence>
<evidence type="ECO:0008006" key="4">
    <source>
        <dbReference type="Google" id="ProtNLM"/>
    </source>
</evidence>
<reference evidence="3" key="2">
    <citation type="journal article" date="2017" name="Plant Physiol. Biochem.">
        <title>Differential oxidative and antioxidative response of duckweed Lemna minor toward plant growth promoting/inhibiting bacteria.</title>
        <authorList>
            <person name="Ishizawa H."/>
            <person name="Kuroda M."/>
            <person name="Morikawa M."/>
            <person name="Ike M."/>
        </authorList>
    </citation>
    <scope>NUCLEOTIDE SEQUENCE [LARGE SCALE GENOMIC DNA]</scope>
    <source>
        <strain evidence="3">M6</strain>
    </source>
</reference>
<name>A0A3G9G136_9CAUL</name>
<accession>A0A3G9G136</accession>
<organism evidence="2 3">
    <name type="scientific">Asticcacaulis excentricus</name>
    <dbReference type="NCBI Taxonomy" id="78587"/>
    <lineage>
        <taxon>Bacteria</taxon>
        <taxon>Pseudomonadati</taxon>
        <taxon>Pseudomonadota</taxon>
        <taxon>Alphaproteobacteria</taxon>
        <taxon>Caulobacterales</taxon>
        <taxon>Caulobacteraceae</taxon>
        <taxon>Asticcacaulis</taxon>
    </lineage>
</organism>
<proteinExistence type="predicted"/>
<reference evidence="3" key="1">
    <citation type="journal article" date="2017" name="Biotechnol. Biofuels">
        <title>Evaluation of environmental bacterial communities as a factor affecting the growth of duckweed Lemna minor.</title>
        <authorList>
            <person name="Ishizawa H."/>
            <person name="Kuroda M."/>
            <person name="Morikawa M."/>
            <person name="Ike M."/>
        </authorList>
    </citation>
    <scope>NUCLEOTIDE SEQUENCE [LARGE SCALE GENOMIC DNA]</scope>
    <source>
        <strain evidence="3">M6</strain>
    </source>
</reference>
<protein>
    <recommendedName>
        <fullName evidence="4">Transmembrane protein</fullName>
    </recommendedName>
</protein>
<feature type="transmembrane region" description="Helical" evidence="1">
    <location>
        <begin position="65"/>
        <end position="84"/>
    </location>
</feature>
<gene>
    <name evidence="2" type="ORF">EM6_0936</name>
</gene>
<feature type="transmembrane region" description="Helical" evidence="1">
    <location>
        <begin position="38"/>
        <end position="59"/>
    </location>
</feature>
<evidence type="ECO:0000313" key="2">
    <source>
        <dbReference type="EMBL" id="BBF80356.1"/>
    </source>
</evidence>
<keyword evidence="1" id="KW-1133">Transmembrane helix</keyword>
<dbReference type="Proteomes" id="UP000278756">
    <property type="component" value="Chromosome 1"/>
</dbReference>
<keyword evidence="1" id="KW-0472">Membrane</keyword>
<dbReference type="RefSeq" id="WP_126420637.1">
    <property type="nucleotide sequence ID" value="NZ_AP018827.1"/>
</dbReference>
<evidence type="ECO:0000313" key="3">
    <source>
        <dbReference type="Proteomes" id="UP000278756"/>
    </source>
</evidence>
<dbReference type="EMBL" id="AP018827">
    <property type="protein sequence ID" value="BBF80356.1"/>
    <property type="molecule type" value="Genomic_DNA"/>
</dbReference>
<keyword evidence="1" id="KW-0812">Transmembrane</keyword>